<name>A0A8X6JL30_9ARAC</name>
<comment type="caution">
    <text evidence="2">The sequence shown here is derived from an EMBL/GenBank/DDBJ whole genome shotgun (WGS) entry which is preliminary data.</text>
</comment>
<protein>
    <submittedName>
        <fullName evidence="2">Uncharacterized protein</fullName>
    </submittedName>
</protein>
<organism evidence="2 3">
    <name type="scientific">Trichonephila inaurata madagascariensis</name>
    <dbReference type="NCBI Taxonomy" id="2747483"/>
    <lineage>
        <taxon>Eukaryota</taxon>
        <taxon>Metazoa</taxon>
        <taxon>Ecdysozoa</taxon>
        <taxon>Arthropoda</taxon>
        <taxon>Chelicerata</taxon>
        <taxon>Arachnida</taxon>
        <taxon>Araneae</taxon>
        <taxon>Araneomorphae</taxon>
        <taxon>Entelegynae</taxon>
        <taxon>Araneoidea</taxon>
        <taxon>Nephilidae</taxon>
        <taxon>Trichonephila</taxon>
        <taxon>Trichonephila inaurata</taxon>
    </lineage>
</organism>
<feature type="compositionally biased region" description="Basic and acidic residues" evidence="1">
    <location>
        <begin position="37"/>
        <end position="49"/>
    </location>
</feature>
<sequence>MTSFFKNIELLRIDDVTFRRGSHLCDRYLNYSPPSAEEDRAKENRQSRP</sequence>
<gene>
    <name evidence="2" type="ORF">TNIN_321</name>
</gene>
<dbReference type="AlphaFoldDB" id="A0A8X6JL30"/>
<keyword evidence="3" id="KW-1185">Reference proteome</keyword>
<dbReference type="Proteomes" id="UP000886998">
    <property type="component" value="Unassembled WGS sequence"/>
</dbReference>
<dbReference type="EMBL" id="BMAV01025325">
    <property type="protein sequence ID" value="GFS40549.1"/>
    <property type="molecule type" value="Genomic_DNA"/>
</dbReference>
<feature type="non-terminal residue" evidence="2">
    <location>
        <position position="49"/>
    </location>
</feature>
<accession>A0A8X6JL30</accession>
<feature type="region of interest" description="Disordered" evidence="1">
    <location>
        <begin position="29"/>
        <end position="49"/>
    </location>
</feature>
<reference evidence="2" key="1">
    <citation type="submission" date="2020-08" db="EMBL/GenBank/DDBJ databases">
        <title>Multicomponent nature underlies the extraordinary mechanical properties of spider dragline silk.</title>
        <authorList>
            <person name="Kono N."/>
            <person name="Nakamura H."/>
            <person name="Mori M."/>
            <person name="Yoshida Y."/>
            <person name="Ohtoshi R."/>
            <person name="Malay A.D."/>
            <person name="Moran D.A.P."/>
            <person name="Tomita M."/>
            <person name="Numata K."/>
            <person name="Arakawa K."/>
        </authorList>
    </citation>
    <scope>NUCLEOTIDE SEQUENCE</scope>
</reference>
<evidence type="ECO:0000256" key="1">
    <source>
        <dbReference type="SAM" id="MobiDB-lite"/>
    </source>
</evidence>
<evidence type="ECO:0000313" key="2">
    <source>
        <dbReference type="EMBL" id="GFS40549.1"/>
    </source>
</evidence>
<proteinExistence type="predicted"/>
<evidence type="ECO:0000313" key="3">
    <source>
        <dbReference type="Proteomes" id="UP000886998"/>
    </source>
</evidence>